<evidence type="ECO:0000256" key="2">
    <source>
        <dbReference type="ARBA" id="ARBA00004141"/>
    </source>
</evidence>
<keyword evidence="8 14" id="KW-1133">Transmembrane helix</keyword>
<keyword evidence="9 12" id="KW-0408">Iron</keyword>
<keyword evidence="10 14" id="KW-0472">Membrane</keyword>
<dbReference type="Gene3D" id="1.20.1300.10">
    <property type="entry name" value="Fumarate reductase/succinate dehydrogenase, transmembrane subunit"/>
    <property type="match status" value="1"/>
</dbReference>
<evidence type="ECO:0000256" key="11">
    <source>
        <dbReference type="ARBA" id="ARBA00025912"/>
    </source>
</evidence>
<comment type="subcellular location">
    <subcellularLocation>
        <location evidence="2">Membrane</location>
        <topology evidence="2">Multi-pass membrane protein</topology>
    </subcellularLocation>
</comment>
<evidence type="ECO:0000256" key="6">
    <source>
        <dbReference type="ARBA" id="ARBA00022692"/>
    </source>
</evidence>
<evidence type="ECO:0000256" key="7">
    <source>
        <dbReference type="ARBA" id="ARBA00022723"/>
    </source>
</evidence>
<dbReference type="NCBIfam" id="TIGR02970">
    <property type="entry name" value="succ_dehyd_cytB"/>
    <property type="match status" value="1"/>
</dbReference>
<accession>A0A4P6V534</accession>
<protein>
    <recommendedName>
        <fullName evidence="4">Succinate dehydrogenase cytochrome b556 subunit</fullName>
    </recommendedName>
</protein>
<comment type="function">
    <text evidence="1">Membrane-anchoring subunit of succinate dehydrogenase (SDH).</text>
</comment>
<dbReference type="GO" id="GO:0016020">
    <property type="term" value="C:membrane"/>
    <property type="evidence" value="ECO:0007669"/>
    <property type="project" value="UniProtKB-SubCell"/>
</dbReference>
<dbReference type="Pfam" id="PF01127">
    <property type="entry name" value="Sdh_cyt"/>
    <property type="match status" value="1"/>
</dbReference>
<evidence type="ECO:0000313" key="16">
    <source>
        <dbReference type="Proteomes" id="UP000293719"/>
    </source>
</evidence>
<dbReference type="RefSeq" id="WP_131617707.1">
    <property type="nucleotide sequence ID" value="NZ_CP036532.1"/>
</dbReference>
<dbReference type="PROSITE" id="PS01001">
    <property type="entry name" value="SDH_CYT_2"/>
    <property type="match status" value="1"/>
</dbReference>
<comment type="cofactor">
    <cofactor evidence="12">
        <name>heme</name>
        <dbReference type="ChEBI" id="CHEBI:30413"/>
    </cofactor>
    <text evidence="12">The heme is bound between the two transmembrane subunits.</text>
</comment>
<dbReference type="PIRSF" id="PIRSF000178">
    <property type="entry name" value="SDH_cyt_b560"/>
    <property type="match status" value="1"/>
</dbReference>
<gene>
    <name evidence="15" type="primary">sdhC</name>
    <name evidence="15" type="ORF">E0E05_16625</name>
</gene>
<evidence type="ECO:0000256" key="5">
    <source>
        <dbReference type="ARBA" id="ARBA00022617"/>
    </source>
</evidence>
<dbReference type="KEGG" id="rpod:E0E05_16625"/>
<dbReference type="PANTHER" id="PTHR10978">
    <property type="entry name" value="SUCCINATE DEHYDROGENASE CYTOCHROME B560 SUBUNIT"/>
    <property type="match status" value="1"/>
</dbReference>
<evidence type="ECO:0000256" key="4">
    <source>
        <dbReference type="ARBA" id="ARBA00020076"/>
    </source>
</evidence>
<evidence type="ECO:0000256" key="3">
    <source>
        <dbReference type="ARBA" id="ARBA00007244"/>
    </source>
</evidence>
<keyword evidence="5 12" id="KW-0349">Heme</keyword>
<keyword evidence="16" id="KW-1185">Reference proteome</keyword>
<proteinExistence type="inferred from homology"/>
<dbReference type="CDD" id="cd03499">
    <property type="entry name" value="SQR_TypeC_SdhC"/>
    <property type="match status" value="1"/>
</dbReference>
<evidence type="ECO:0000256" key="14">
    <source>
        <dbReference type="SAM" id="Phobius"/>
    </source>
</evidence>
<feature type="transmembrane region" description="Helical" evidence="14">
    <location>
        <begin position="79"/>
        <end position="99"/>
    </location>
</feature>
<dbReference type="EMBL" id="CP036532">
    <property type="protein sequence ID" value="QBK32063.1"/>
    <property type="molecule type" value="Genomic_DNA"/>
</dbReference>
<dbReference type="PROSITE" id="PS01000">
    <property type="entry name" value="SDH_CYT_1"/>
    <property type="match status" value="1"/>
</dbReference>
<dbReference type="InterPro" id="IPR000701">
    <property type="entry name" value="SuccDH_FuR_B_TM-su"/>
</dbReference>
<dbReference type="GO" id="GO:0009055">
    <property type="term" value="F:electron transfer activity"/>
    <property type="evidence" value="ECO:0007669"/>
    <property type="project" value="InterPro"/>
</dbReference>
<feature type="compositionally biased region" description="Low complexity" evidence="13">
    <location>
        <begin position="1"/>
        <end position="15"/>
    </location>
</feature>
<dbReference type="GO" id="GO:0046872">
    <property type="term" value="F:metal ion binding"/>
    <property type="evidence" value="ECO:0007669"/>
    <property type="project" value="UniProtKB-KW"/>
</dbReference>
<feature type="transmembrane region" description="Helical" evidence="14">
    <location>
        <begin position="120"/>
        <end position="142"/>
    </location>
</feature>
<keyword evidence="7 12" id="KW-0479">Metal-binding</keyword>
<feature type="binding site" description="axial binding residue" evidence="12">
    <location>
        <position position="96"/>
    </location>
    <ligand>
        <name>heme</name>
        <dbReference type="ChEBI" id="CHEBI:30413"/>
        <note>ligand shared with second transmembrane subunit</note>
    </ligand>
    <ligandPart>
        <name>Fe</name>
        <dbReference type="ChEBI" id="CHEBI:18248"/>
    </ligandPart>
</feature>
<feature type="region of interest" description="Disordered" evidence="13">
    <location>
        <begin position="1"/>
        <end position="22"/>
    </location>
</feature>
<dbReference type="AlphaFoldDB" id="A0A4P6V534"/>
<sequence>MSSTSSSAGAGQAGTKNARPRPLSPHLSVYRFIPTMVASILHRATGAALYFGTLLIAWWLVAAAAGPGAFAWANGFLSSWFGLLILFGYTWVLMHHMLGGVRHFLWDMGLFDSKPVSTRLAYATFVGSAALTVLIWLIALIAR</sequence>
<dbReference type="OrthoDB" id="9799441at2"/>
<evidence type="ECO:0000256" key="9">
    <source>
        <dbReference type="ARBA" id="ARBA00023004"/>
    </source>
</evidence>
<organism evidence="15 16">
    <name type="scientific">Roseitalea porphyridii</name>
    <dbReference type="NCBI Taxonomy" id="1852022"/>
    <lineage>
        <taxon>Bacteria</taxon>
        <taxon>Pseudomonadati</taxon>
        <taxon>Pseudomonadota</taxon>
        <taxon>Alphaproteobacteria</taxon>
        <taxon>Hyphomicrobiales</taxon>
        <taxon>Ahrensiaceae</taxon>
        <taxon>Roseitalea</taxon>
    </lineage>
</organism>
<evidence type="ECO:0000256" key="12">
    <source>
        <dbReference type="PIRSR" id="PIRSR000178-1"/>
    </source>
</evidence>
<dbReference type="SUPFAM" id="SSF81343">
    <property type="entry name" value="Fumarate reductase respiratory complex transmembrane subunits"/>
    <property type="match status" value="1"/>
</dbReference>
<dbReference type="PANTHER" id="PTHR10978:SF5">
    <property type="entry name" value="SUCCINATE DEHYDROGENASE CYTOCHROME B560 SUBUNIT, MITOCHONDRIAL"/>
    <property type="match status" value="1"/>
</dbReference>
<evidence type="ECO:0000313" key="15">
    <source>
        <dbReference type="EMBL" id="QBK32063.1"/>
    </source>
</evidence>
<reference evidence="15 16" key="1">
    <citation type="journal article" date="2017" name="Int. J. Syst. Evol. Microbiol.">
        <title>Roseitalea porphyridii gen. nov., sp. nov., isolated from a red alga, and reclassification of Hoeflea suaedae Chung et al. 2013 as Pseudohoeflea suaedae gen. nov., comb. nov.</title>
        <authorList>
            <person name="Hyeon J.W."/>
            <person name="Jeong S.E."/>
            <person name="Baek K."/>
            <person name="Jeon C.O."/>
        </authorList>
    </citation>
    <scope>NUCLEOTIDE SEQUENCE [LARGE SCALE GENOMIC DNA]</scope>
    <source>
        <strain evidence="15 16">MA7-20</strain>
    </source>
</reference>
<dbReference type="Proteomes" id="UP000293719">
    <property type="component" value="Chromosome"/>
</dbReference>
<dbReference type="InterPro" id="IPR014314">
    <property type="entry name" value="Succ_DH_cytb556"/>
</dbReference>
<dbReference type="InterPro" id="IPR018495">
    <property type="entry name" value="Succ_DH_cyt_bsu_CS"/>
</dbReference>
<feature type="transmembrane region" description="Helical" evidence="14">
    <location>
        <begin position="48"/>
        <end position="73"/>
    </location>
</feature>
<dbReference type="GeneID" id="90768930"/>
<name>A0A4P6V534_9HYPH</name>
<evidence type="ECO:0000256" key="10">
    <source>
        <dbReference type="ARBA" id="ARBA00023136"/>
    </source>
</evidence>
<dbReference type="InterPro" id="IPR034804">
    <property type="entry name" value="SQR/QFR_C/D"/>
</dbReference>
<evidence type="ECO:0000256" key="8">
    <source>
        <dbReference type="ARBA" id="ARBA00022989"/>
    </source>
</evidence>
<comment type="subunit">
    <text evidence="11">Part of an enzyme complex containing four subunits: a flavoprotein, an iron-sulfur protein, plus two membrane-anchoring proteins, SdhC and SdhD. The complex can form homotrimers.</text>
</comment>
<evidence type="ECO:0000256" key="1">
    <source>
        <dbReference type="ARBA" id="ARBA00004050"/>
    </source>
</evidence>
<keyword evidence="6 14" id="KW-0812">Transmembrane</keyword>
<dbReference type="GO" id="GO:0006099">
    <property type="term" value="P:tricarboxylic acid cycle"/>
    <property type="evidence" value="ECO:0007669"/>
    <property type="project" value="InterPro"/>
</dbReference>
<evidence type="ECO:0000256" key="13">
    <source>
        <dbReference type="SAM" id="MobiDB-lite"/>
    </source>
</evidence>
<comment type="similarity">
    <text evidence="3">Belongs to the cytochrome b560 family.</text>
</comment>